<feature type="domain" description="UspA" evidence="1">
    <location>
        <begin position="217"/>
        <end position="295"/>
    </location>
</feature>
<name>A0ABT9SYK3_9GAMM</name>
<dbReference type="RefSeq" id="WP_306850043.1">
    <property type="nucleotide sequence ID" value="NZ_JAUSSK010000003.1"/>
</dbReference>
<evidence type="ECO:0000313" key="2">
    <source>
        <dbReference type="EMBL" id="MDQ0010083.1"/>
    </source>
</evidence>
<proteinExistence type="predicted"/>
<protein>
    <submittedName>
        <fullName evidence="2">Nucleotide-binding universal stress UspA family protein</fullName>
    </submittedName>
</protein>
<dbReference type="InterPro" id="IPR006016">
    <property type="entry name" value="UspA"/>
</dbReference>
<dbReference type="SUPFAM" id="SSF52402">
    <property type="entry name" value="Adenine nucleotide alpha hydrolases-like"/>
    <property type="match status" value="1"/>
</dbReference>
<reference evidence="2 3" key="1">
    <citation type="submission" date="2023-07" db="EMBL/GenBank/DDBJ databases">
        <title>Sorghum-associated microbial communities from plants grown in Nebraska, USA.</title>
        <authorList>
            <person name="Schachtman D."/>
        </authorList>
    </citation>
    <scope>NUCLEOTIDE SEQUENCE [LARGE SCALE GENOMIC DNA]</scope>
    <source>
        <strain evidence="2 3">CC60</strain>
    </source>
</reference>
<comment type="caution">
    <text evidence="2">The sequence shown here is derived from an EMBL/GenBank/DDBJ whole genome shotgun (WGS) entry which is preliminary data.</text>
</comment>
<organism evidence="2 3">
    <name type="scientific">Luteibacter jiangsuensis</name>
    <dbReference type="NCBI Taxonomy" id="637577"/>
    <lineage>
        <taxon>Bacteria</taxon>
        <taxon>Pseudomonadati</taxon>
        <taxon>Pseudomonadota</taxon>
        <taxon>Gammaproteobacteria</taxon>
        <taxon>Lysobacterales</taxon>
        <taxon>Rhodanobacteraceae</taxon>
        <taxon>Luteibacter</taxon>
    </lineage>
</organism>
<dbReference type="EMBL" id="JAUSSK010000003">
    <property type="protein sequence ID" value="MDQ0010083.1"/>
    <property type="molecule type" value="Genomic_DNA"/>
</dbReference>
<dbReference type="CDD" id="cd00293">
    <property type="entry name" value="USP-like"/>
    <property type="match status" value="1"/>
</dbReference>
<sequence length="297" mass="31602">MATPVSVSSPAPLVSAVDGFGGVVALLTMEPHDGSVIEATVAMAGEGWPWRAWLPLAMPARVECPWGVPPAQALALDHLARRQDALAHLAMMRRTAARLGQTLSCAAVEFPERALAKSIVARVRAAGLVVLGAPPERAMVAGPRWFDQVVSMSGRPVLVVPRCARIAGPPRRILIAWHDRPEACRALHDALPWLRAAAAVRIVIAVGYGASRAQRQAVAGTERLRAHLAHHGVSTEVACVDSQMRPPEDILLEEAYSMAADLIVAGASGRHRTLAFAFGGTTLSLIRRSRLPLLLAS</sequence>
<gene>
    <name evidence="2" type="ORF">J2T07_002273</name>
</gene>
<keyword evidence="3" id="KW-1185">Reference proteome</keyword>
<evidence type="ECO:0000259" key="1">
    <source>
        <dbReference type="Pfam" id="PF00582"/>
    </source>
</evidence>
<dbReference type="Gene3D" id="3.40.50.12370">
    <property type="match status" value="1"/>
</dbReference>
<dbReference type="Pfam" id="PF00582">
    <property type="entry name" value="Usp"/>
    <property type="match status" value="1"/>
</dbReference>
<accession>A0ABT9SYK3</accession>
<dbReference type="Proteomes" id="UP001237737">
    <property type="component" value="Unassembled WGS sequence"/>
</dbReference>
<evidence type="ECO:0000313" key="3">
    <source>
        <dbReference type="Proteomes" id="UP001237737"/>
    </source>
</evidence>